<dbReference type="PANTHER" id="PTHR39290">
    <property type="entry name" value="C3H1-TYPE DOMAIN-CONTAINING PROTEIN-RELATED"/>
    <property type="match status" value="1"/>
</dbReference>
<dbReference type="EMBL" id="KK583198">
    <property type="protein sequence ID" value="KDO31211.1"/>
    <property type="molecule type" value="Genomic_DNA"/>
</dbReference>
<sequence>MQRLRGRALGAVALLTLQTSHSVCEPAPVAKFADKKDAAVKDVPPKASGWLPSISGLWSYYWPSADDAHFAKYGPSSDQVGLMSWPTLQAGLKKRADDEVALRALTNEAIAATKANDVATMNALRARITVIAYGDGVTPEARQAHLEKYGCVMYTDAALDAIATAARHTRGIIELGAGNGQWAKQLRAAKGLDVLAFDNMAALPLNPAFFRNTTLNMEFCAADVMKGDAGIFTSSLAPKLHGRALLIVFPDPGPMARRCVEAYAKSSSENNVFIYVGEGRGGANGDDAFFDVLERDWVLEHSMSLPSFSKKGYERLFVFTKRASA</sequence>
<dbReference type="Proteomes" id="UP000030745">
    <property type="component" value="Unassembled WGS sequence"/>
</dbReference>
<dbReference type="VEuPathDB" id="FungiDB:SPRG_03829"/>
<dbReference type="KEGG" id="spar:SPRG_03829"/>
<protein>
    <recommendedName>
        <fullName evidence="4">Methyltransferase domain-containing protein</fullName>
    </recommendedName>
</protein>
<dbReference type="AlphaFoldDB" id="A0A067CXI6"/>
<reference evidence="2 3" key="1">
    <citation type="journal article" date="2013" name="PLoS Genet.">
        <title>Distinctive expansion of potential virulence genes in the genome of the oomycete fish pathogen Saprolegnia parasitica.</title>
        <authorList>
            <person name="Jiang R.H."/>
            <person name="de Bruijn I."/>
            <person name="Haas B.J."/>
            <person name="Belmonte R."/>
            <person name="Lobach L."/>
            <person name="Christie J."/>
            <person name="van den Ackerveken G."/>
            <person name="Bottin A."/>
            <person name="Bulone V."/>
            <person name="Diaz-Moreno S.M."/>
            <person name="Dumas B."/>
            <person name="Fan L."/>
            <person name="Gaulin E."/>
            <person name="Govers F."/>
            <person name="Grenville-Briggs L.J."/>
            <person name="Horner N.R."/>
            <person name="Levin J.Z."/>
            <person name="Mammella M."/>
            <person name="Meijer H.J."/>
            <person name="Morris P."/>
            <person name="Nusbaum C."/>
            <person name="Oome S."/>
            <person name="Phillips A.J."/>
            <person name="van Rooyen D."/>
            <person name="Rzeszutek E."/>
            <person name="Saraiva M."/>
            <person name="Secombes C.J."/>
            <person name="Seidl M.F."/>
            <person name="Snel B."/>
            <person name="Stassen J.H."/>
            <person name="Sykes S."/>
            <person name="Tripathy S."/>
            <person name="van den Berg H."/>
            <person name="Vega-Arreguin J.C."/>
            <person name="Wawra S."/>
            <person name="Young S.K."/>
            <person name="Zeng Q."/>
            <person name="Dieguez-Uribeondo J."/>
            <person name="Russ C."/>
            <person name="Tyler B.M."/>
            <person name="van West P."/>
        </authorList>
    </citation>
    <scope>NUCLEOTIDE SEQUENCE [LARGE SCALE GENOMIC DNA]</scope>
    <source>
        <strain evidence="2 3">CBS 223.65</strain>
    </source>
</reference>
<evidence type="ECO:0000256" key="1">
    <source>
        <dbReference type="SAM" id="SignalP"/>
    </source>
</evidence>
<evidence type="ECO:0000313" key="2">
    <source>
        <dbReference type="EMBL" id="KDO31211.1"/>
    </source>
</evidence>
<dbReference type="PANTHER" id="PTHR39290:SF6">
    <property type="entry name" value="S-ADENOSYL-L-METHIONINE-DEPENDENT METHYLTRANSFERASES SUPERFAMILY PROTEIN"/>
    <property type="match status" value="1"/>
</dbReference>
<accession>A0A067CXI6</accession>
<feature type="chain" id="PRO_5001635013" description="Methyltransferase domain-containing protein" evidence="1">
    <location>
        <begin position="23"/>
        <end position="325"/>
    </location>
</feature>
<gene>
    <name evidence="2" type="ORF">SPRG_03829</name>
</gene>
<dbReference type="RefSeq" id="XP_012197816.1">
    <property type="nucleotide sequence ID" value="XM_012342426.1"/>
</dbReference>
<keyword evidence="1" id="KW-0732">Signal</keyword>
<organism evidence="2 3">
    <name type="scientific">Saprolegnia parasitica (strain CBS 223.65)</name>
    <dbReference type="NCBI Taxonomy" id="695850"/>
    <lineage>
        <taxon>Eukaryota</taxon>
        <taxon>Sar</taxon>
        <taxon>Stramenopiles</taxon>
        <taxon>Oomycota</taxon>
        <taxon>Saprolegniomycetes</taxon>
        <taxon>Saprolegniales</taxon>
        <taxon>Saprolegniaceae</taxon>
        <taxon>Saprolegnia</taxon>
    </lineage>
</organism>
<proteinExistence type="predicted"/>
<name>A0A067CXI6_SAPPC</name>
<keyword evidence="3" id="KW-1185">Reference proteome</keyword>
<dbReference type="OrthoDB" id="5411518at2759"/>
<dbReference type="SUPFAM" id="SSF53335">
    <property type="entry name" value="S-adenosyl-L-methionine-dependent methyltransferases"/>
    <property type="match status" value="1"/>
</dbReference>
<feature type="signal peptide" evidence="1">
    <location>
        <begin position="1"/>
        <end position="22"/>
    </location>
</feature>
<evidence type="ECO:0000313" key="3">
    <source>
        <dbReference type="Proteomes" id="UP000030745"/>
    </source>
</evidence>
<evidence type="ECO:0008006" key="4">
    <source>
        <dbReference type="Google" id="ProtNLM"/>
    </source>
</evidence>
<dbReference type="GeneID" id="24126309"/>
<dbReference type="InterPro" id="IPR029063">
    <property type="entry name" value="SAM-dependent_MTases_sf"/>
</dbReference>
<dbReference type="OMA" id="GPMARRC"/>